<dbReference type="EMBL" id="CAJPEV010000890">
    <property type="protein sequence ID" value="CAG0889327.1"/>
    <property type="molecule type" value="Genomic_DNA"/>
</dbReference>
<accession>A0A7R9A6Y0</accession>
<evidence type="ECO:0000256" key="1">
    <source>
        <dbReference type="SAM" id="Coils"/>
    </source>
</evidence>
<dbReference type="Proteomes" id="UP000677054">
    <property type="component" value="Unassembled WGS sequence"/>
</dbReference>
<evidence type="ECO:0000313" key="3">
    <source>
        <dbReference type="Proteomes" id="UP000677054"/>
    </source>
</evidence>
<proteinExistence type="predicted"/>
<protein>
    <submittedName>
        <fullName evidence="2">Uncharacterized protein</fullName>
    </submittedName>
</protein>
<name>A0A7R9A6Y0_9CRUS</name>
<reference evidence="2" key="1">
    <citation type="submission" date="2020-11" db="EMBL/GenBank/DDBJ databases">
        <authorList>
            <person name="Tran Van P."/>
        </authorList>
    </citation>
    <scope>NUCLEOTIDE SEQUENCE</scope>
</reference>
<dbReference type="EMBL" id="LR900407">
    <property type="protein sequence ID" value="CAD7245575.1"/>
    <property type="molecule type" value="Genomic_DNA"/>
</dbReference>
<organism evidence="2">
    <name type="scientific">Darwinula stevensoni</name>
    <dbReference type="NCBI Taxonomy" id="69355"/>
    <lineage>
        <taxon>Eukaryota</taxon>
        <taxon>Metazoa</taxon>
        <taxon>Ecdysozoa</taxon>
        <taxon>Arthropoda</taxon>
        <taxon>Crustacea</taxon>
        <taxon>Oligostraca</taxon>
        <taxon>Ostracoda</taxon>
        <taxon>Podocopa</taxon>
        <taxon>Podocopida</taxon>
        <taxon>Darwinulocopina</taxon>
        <taxon>Darwinuloidea</taxon>
        <taxon>Darwinulidae</taxon>
        <taxon>Darwinula</taxon>
    </lineage>
</organism>
<gene>
    <name evidence="2" type="ORF">DSTB1V02_LOCUS5447</name>
</gene>
<keyword evidence="3" id="KW-1185">Reference proteome</keyword>
<keyword evidence="1" id="KW-0175">Coiled coil</keyword>
<feature type="coiled-coil region" evidence="1">
    <location>
        <begin position="3"/>
        <end position="86"/>
    </location>
</feature>
<dbReference type="AlphaFoldDB" id="A0A7R9A6Y0"/>
<evidence type="ECO:0000313" key="2">
    <source>
        <dbReference type="EMBL" id="CAD7245575.1"/>
    </source>
</evidence>
<sequence length="106" mass="12623">MRVKVLETQLAKEKARCKEFEELLKLQLSMHDEQEGKKSKIELELKETKAQVNRLEELLADERATRKELEERLKSELSIREELEQKKSMIELELQKIKPQDEGMKD</sequence>